<dbReference type="InterPro" id="IPR015424">
    <property type="entry name" value="PyrdxlP-dep_Trfase"/>
</dbReference>
<evidence type="ECO:0000256" key="1">
    <source>
        <dbReference type="ARBA" id="ARBA00022898"/>
    </source>
</evidence>
<comment type="caution">
    <text evidence="6">The sequence shown here is derived from an EMBL/GenBank/DDBJ whole genome shotgun (WGS) entry which is preliminary data.</text>
</comment>
<keyword evidence="6" id="KW-0032">Aminotransferase</keyword>
<dbReference type="Proteomes" id="UP000586918">
    <property type="component" value="Unassembled WGS sequence"/>
</dbReference>
<reference evidence="6 7" key="1">
    <citation type="submission" date="2020-04" db="EMBL/GenBank/DDBJ databases">
        <authorList>
            <person name="Klaysubun C."/>
            <person name="Duangmal K."/>
            <person name="Lipun K."/>
        </authorList>
    </citation>
    <scope>NUCLEOTIDE SEQUENCE [LARGE SCALE GENOMIC DNA]</scope>
    <source>
        <strain evidence="6 7">DSM 45300</strain>
    </source>
</reference>
<proteinExistence type="inferred from homology"/>
<dbReference type="PANTHER" id="PTHR30244">
    <property type="entry name" value="TRANSAMINASE"/>
    <property type="match status" value="1"/>
</dbReference>
<sequence>MPGAGRVGAPSDRSGRAVNPGPAIPFLDLQAVNAEYRFGVELAFKTILDHGRFVGGPEVEEFEQEFAAYCEAEVCVGVGNGTDAIELILAGLGIGRGDEVILPANTFVATAEAVCAVGARPRFVDVLPDTLLIDPAAVADAVNSSTAAVIAVHLFGQMADVARLRSITERFGLALLEDAAQAHGARFGGRRAGSVGNAAAFSFYPGKNLGAFGDGGAVVTSDRQLAARVRRFADHGRSVDDRHRHHDRGRNSRLDSIQAAVLTAKLPELDRANASRNGVMAHYRANLPEDCIPVAVDPESEPVHHLAVVQVPDRARTTAVLSAAKIGWGVHYPIPCHRQPAFAEFAEHLPEVEKAAPRILSLPMFPTLAEREVERVCNVVKGTLQ</sequence>
<gene>
    <name evidence="6" type="ORF">HF519_05920</name>
</gene>
<protein>
    <submittedName>
        <fullName evidence="6">DegT/DnrJ/EryC1/StrS family aminotransferase</fullName>
    </submittedName>
</protein>
<evidence type="ECO:0000256" key="3">
    <source>
        <dbReference type="PIRSR" id="PIRSR000390-1"/>
    </source>
</evidence>
<dbReference type="SUPFAM" id="SSF53383">
    <property type="entry name" value="PLP-dependent transferases"/>
    <property type="match status" value="1"/>
</dbReference>
<dbReference type="CDD" id="cd00616">
    <property type="entry name" value="AHBA_syn"/>
    <property type="match status" value="1"/>
</dbReference>
<feature type="active site" description="Proton acceptor" evidence="3">
    <location>
        <position position="207"/>
    </location>
</feature>
<dbReference type="GO" id="GO:0008483">
    <property type="term" value="F:transaminase activity"/>
    <property type="evidence" value="ECO:0007669"/>
    <property type="project" value="UniProtKB-KW"/>
</dbReference>
<dbReference type="GO" id="GO:0000271">
    <property type="term" value="P:polysaccharide biosynthetic process"/>
    <property type="evidence" value="ECO:0007669"/>
    <property type="project" value="TreeGrafter"/>
</dbReference>
<evidence type="ECO:0000256" key="5">
    <source>
        <dbReference type="RuleBase" id="RU004508"/>
    </source>
</evidence>
<comment type="similarity">
    <text evidence="2 5">Belongs to the DegT/DnrJ/EryC1 family.</text>
</comment>
<evidence type="ECO:0000313" key="6">
    <source>
        <dbReference type="EMBL" id="NMH91137.1"/>
    </source>
</evidence>
<name>A0A848DEV9_9PSEU</name>
<keyword evidence="6" id="KW-0808">Transferase</keyword>
<dbReference type="InterPro" id="IPR000653">
    <property type="entry name" value="DegT/StrS_aminotransferase"/>
</dbReference>
<dbReference type="InterPro" id="IPR015421">
    <property type="entry name" value="PyrdxlP-dep_Trfase_major"/>
</dbReference>
<dbReference type="InterPro" id="IPR015422">
    <property type="entry name" value="PyrdxlP-dep_Trfase_small"/>
</dbReference>
<dbReference type="Pfam" id="PF01041">
    <property type="entry name" value="DegT_DnrJ_EryC1"/>
    <property type="match status" value="1"/>
</dbReference>
<dbReference type="PIRSF" id="PIRSF000390">
    <property type="entry name" value="PLP_StrS"/>
    <property type="match status" value="1"/>
</dbReference>
<evidence type="ECO:0000313" key="7">
    <source>
        <dbReference type="Proteomes" id="UP000586918"/>
    </source>
</evidence>
<evidence type="ECO:0000256" key="2">
    <source>
        <dbReference type="ARBA" id="ARBA00037999"/>
    </source>
</evidence>
<dbReference type="GO" id="GO:0030170">
    <property type="term" value="F:pyridoxal phosphate binding"/>
    <property type="evidence" value="ECO:0007669"/>
    <property type="project" value="TreeGrafter"/>
</dbReference>
<evidence type="ECO:0000256" key="4">
    <source>
        <dbReference type="PIRSR" id="PIRSR000390-2"/>
    </source>
</evidence>
<dbReference type="Gene3D" id="3.90.1150.10">
    <property type="entry name" value="Aspartate Aminotransferase, domain 1"/>
    <property type="match status" value="1"/>
</dbReference>
<organism evidence="6 7">
    <name type="scientific">Pseudonocardia bannensis</name>
    <dbReference type="NCBI Taxonomy" id="630973"/>
    <lineage>
        <taxon>Bacteria</taxon>
        <taxon>Bacillati</taxon>
        <taxon>Actinomycetota</taxon>
        <taxon>Actinomycetes</taxon>
        <taxon>Pseudonocardiales</taxon>
        <taxon>Pseudonocardiaceae</taxon>
        <taxon>Pseudonocardia</taxon>
    </lineage>
</organism>
<dbReference type="AlphaFoldDB" id="A0A848DEV9"/>
<accession>A0A848DEV9</accession>
<feature type="modified residue" description="N6-(pyridoxal phosphate)lysine" evidence="4">
    <location>
        <position position="207"/>
    </location>
</feature>
<keyword evidence="1 4" id="KW-0663">Pyridoxal phosphate</keyword>
<keyword evidence="7" id="KW-1185">Reference proteome</keyword>
<dbReference type="Gene3D" id="3.40.640.10">
    <property type="entry name" value="Type I PLP-dependent aspartate aminotransferase-like (Major domain)"/>
    <property type="match status" value="1"/>
</dbReference>
<dbReference type="PANTHER" id="PTHR30244:SF36">
    <property type="entry name" value="3-OXO-GLUCOSE-6-PHOSPHATE:GLUTAMATE AMINOTRANSFERASE"/>
    <property type="match status" value="1"/>
</dbReference>
<dbReference type="EMBL" id="JAAXKZ010000013">
    <property type="protein sequence ID" value="NMH91137.1"/>
    <property type="molecule type" value="Genomic_DNA"/>
</dbReference>